<sequence>MTGQVRTNTVEAPPLGDLGRRLVARRAELGLTCEEAAARAGVAPNYLRYLEERPGAAPGTGTLLRLAEALHTTMTHLAGGDSDRPPGPGQAGRSPDLTELSPSECRTLLSSHGVGRVAVLTATGPAVVPVNYGVVDDAIVFRTSPGATPALAAGSEVAFEVDRIDDAFSEGWSVLVRGHGQAVTDEEEARRLTGLARSEPWAGGRRELWVRIDVHTVTGRRITV</sequence>
<dbReference type="CDD" id="cd00093">
    <property type="entry name" value="HTH_XRE"/>
    <property type="match status" value="1"/>
</dbReference>
<dbReference type="SMART" id="SM00530">
    <property type="entry name" value="HTH_XRE"/>
    <property type="match status" value="1"/>
</dbReference>
<dbReference type="PROSITE" id="PS50943">
    <property type="entry name" value="HTH_CROC1"/>
    <property type="match status" value="1"/>
</dbReference>
<dbReference type="InterPro" id="IPR012349">
    <property type="entry name" value="Split_barrel_FMN-bd"/>
</dbReference>
<dbReference type="EMBL" id="BAABKB010000028">
    <property type="protein sequence ID" value="GAA5025595.1"/>
    <property type="molecule type" value="Genomic_DNA"/>
</dbReference>
<accession>A0ABP9JBK9</accession>
<proteinExistence type="predicted"/>
<keyword evidence="4" id="KW-1185">Reference proteome</keyword>
<evidence type="ECO:0000313" key="3">
    <source>
        <dbReference type="EMBL" id="GAA5025595.1"/>
    </source>
</evidence>
<dbReference type="InterPro" id="IPR024747">
    <property type="entry name" value="Pyridox_Oxase-rel"/>
</dbReference>
<dbReference type="RefSeq" id="WP_345655980.1">
    <property type="nucleotide sequence ID" value="NZ_BAABKB010000028.1"/>
</dbReference>
<dbReference type="SUPFAM" id="SSF47413">
    <property type="entry name" value="lambda repressor-like DNA-binding domains"/>
    <property type="match status" value="1"/>
</dbReference>
<gene>
    <name evidence="3" type="ORF">GCM10023335_60390</name>
</gene>
<dbReference type="Gene3D" id="1.10.260.40">
    <property type="entry name" value="lambda repressor-like DNA-binding domains"/>
    <property type="match status" value="1"/>
</dbReference>
<reference evidence="4" key="1">
    <citation type="journal article" date="2019" name="Int. J. Syst. Evol. Microbiol.">
        <title>The Global Catalogue of Microorganisms (GCM) 10K type strain sequencing project: providing services to taxonomists for standard genome sequencing and annotation.</title>
        <authorList>
            <consortium name="The Broad Institute Genomics Platform"/>
            <consortium name="The Broad Institute Genome Sequencing Center for Infectious Disease"/>
            <person name="Wu L."/>
            <person name="Ma J."/>
        </authorList>
    </citation>
    <scope>NUCLEOTIDE SEQUENCE [LARGE SCALE GENOMIC DNA]</scope>
    <source>
        <strain evidence="4">JCM 18409</strain>
    </source>
</reference>
<dbReference type="SUPFAM" id="SSF50475">
    <property type="entry name" value="FMN-binding split barrel"/>
    <property type="match status" value="1"/>
</dbReference>
<name>A0ABP9JBK9_9ACTN</name>
<dbReference type="Pfam" id="PF01381">
    <property type="entry name" value="HTH_3"/>
    <property type="match status" value="1"/>
</dbReference>
<feature type="domain" description="HTH cro/C1-type" evidence="2">
    <location>
        <begin position="22"/>
        <end position="77"/>
    </location>
</feature>
<dbReference type="InterPro" id="IPR001387">
    <property type="entry name" value="Cro/C1-type_HTH"/>
</dbReference>
<dbReference type="Proteomes" id="UP001501759">
    <property type="component" value="Unassembled WGS sequence"/>
</dbReference>
<feature type="region of interest" description="Disordered" evidence="1">
    <location>
        <begin position="76"/>
        <end position="100"/>
    </location>
</feature>
<evidence type="ECO:0000259" key="2">
    <source>
        <dbReference type="PROSITE" id="PS50943"/>
    </source>
</evidence>
<organism evidence="3 4">
    <name type="scientific">Streptomyces siamensis</name>
    <dbReference type="NCBI Taxonomy" id="1274986"/>
    <lineage>
        <taxon>Bacteria</taxon>
        <taxon>Bacillati</taxon>
        <taxon>Actinomycetota</taxon>
        <taxon>Actinomycetes</taxon>
        <taxon>Kitasatosporales</taxon>
        <taxon>Streptomycetaceae</taxon>
        <taxon>Streptomyces</taxon>
    </lineage>
</organism>
<protein>
    <recommendedName>
        <fullName evidence="2">HTH cro/C1-type domain-containing protein</fullName>
    </recommendedName>
</protein>
<comment type="caution">
    <text evidence="3">The sequence shown here is derived from an EMBL/GenBank/DDBJ whole genome shotgun (WGS) entry which is preliminary data.</text>
</comment>
<dbReference type="Pfam" id="PF12900">
    <property type="entry name" value="Pyridox_ox_2"/>
    <property type="match status" value="1"/>
</dbReference>
<evidence type="ECO:0000313" key="4">
    <source>
        <dbReference type="Proteomes" id="UP001501759"/>
    </source>
</evidence>
<dbReference type="Gene3D" id="2.30.110.10">
    <property type="entry name" value="Electron Transport, Fmn-binding Protein, Chain A"/>
    <property type="match status" value="1"/>
</dbReference>
<evidence type="ECO:0000256" key="1">
    <source>
        <dbReference type="SAM" id="MobiDB-lite"/>
    </source>
</evidence>
<dbReference type="InterPro" id="IPR010982">
    <property type="entry name" value="Lambda_DNA-bd_dom_sf"/>
</dbReference>